<organism evidence="7">
    <name type="scientific">Fagopyrum tataricum</name>
    <name type="common">Tartarian buckwheat</name>
    <name type="synonym">Polygonum tataricum</name>
    <dbReference type="NCBI Taxonomy" id="62330"/>
    <lineage>
        <taxon>Eukaryota</taxon>
        <taxon>Viridiplantae</taxon>
        <taxon>Streptophyta</taxon>
        <taxon>Embryophyta</taxon>
        <taxon>Tracheophyta</taxon>
        <taxon>Spermatophyta</taxon>
        <taxon>Magnoliopsida</taxon>
        <taxon>eudicotyledons</taxon>
        <taxon>Gunneridae</taxon>
        <taxon>Pentapetalae</taxon>
        <taxon>Caryophyllales</taxon>
        <taxon>Polygonaceae</taxon>
        <taxon>Polygonoideae</taxon>
        <taxon>Fagopyreae</taxon>
        <taxon>Fagopyrum</taxon>
    </lineage>
</organism>
<proteinExistence type="evidence at transcript level"/>
<sequence length="513" mass="56654">MRQEKCIPTSAIFGFLHHSPINSSLYAEGVYTRPLQSRRRTHSSFKMGSENQTDNHEISGSRSPPRVPHVVVVPYPSQGHINPLLQFAKRLSSLGLKTTLASTTTTATTLPAGISVEIIADNLGSSPVVGQESDFLSSLKSNGSETLARLIERHARTDSPVCCVVYDAFLPWALDVARAHGVRGAAFFTNSAIVSALFRLVHGGRLHLPLEVEEVMKVVPGGGITWETRDLPSFLTRPESYPAYLEMKLSQFGNLDFAHWVFCNSFDDLESQVLKGIVPDQFPAKLIGPMVPSAYLDNAIEGDKGYGASLWKPLSHQCRTWLDSKPIKSVVYISFGSMASLTREQTSEIATTLIEHDFPFLWIVRESQLDTLPDGFFESTKEKGMVATWCDQLEVLVHPSLGCFVTHCGWNSTLEGLCLGVPMVGVPQWTDQFTDAKFVSDVWRVGVRARVDEVGMVRKAELAACLAEVMVDGKSREEMYGNGIKWKELAKKALSKEGSSSKNIDEFVKELRA</sequence>
<keyword evidence="3" id="KW-0328">Glycosyltransferase</keyword>
<dbReference type="GO" id="GO:0080044">
    <property type="term" value="F:quercetin 7-O-glucosyltransferase activity"/>
    <property type="evidence" value="ECO:0007669"/>
    <property type="project" value="TreeGrafter"/>
</dbReference>
<dbReference type="FunFam" id="3.40.50.2000:FF:000019">
    <property type="entry name" value="Glycosyltransferase"/>
    <property type="match status" value="1"/>
</dbReference>
<dbReference type="Pfam" id="PF26168">
    <property type="entry name" value="Glyco_transf_N"/>
    <property type="match status" value="1"/>
</dbReference>
<dbReference type="Gene3D" id="3.40.50.2000">
    <property type="entry name" value="Glycogen Phosphorylase B"/>
    <property type="match status" value="2"/>
</dbReference>
<evidence type="ECO:0000313" key="7">
    <source>
        <dbReference type="EMBL" id="QAV53753.1"/>
    </source>
</evidence>
<dbReference type="EMBL" id="MH197428">
    <property type="protein sequence ID" value="QAV53753.1"/>
    <property type="molecule type" value="mRNA"/>
</dbReference>
<evidence type="ECO:0000259" key="6">
    <source>
        <dbReference type="Pfam" id="PF26168"/>
    </source>
</evidence>
<name>A0A6B7EVS2_FAGTA</name>
<feature type="domain" description="Glycosyltransferase N-terminal" evidence="6">
    <location>
        <begin position="70"/>
        <end position="105"/>
    </location>
</feature>
<protein>
    <recommendedName>
        <fullName evidence="4">Glycosyltransferase</fullName>
        <ecNumber evidence="4">2.4.1.-</ecNumber>
    </recommendedName>
</protein>
<dbReference type="EC" id="2.4.1.-" evidence="4"/>
<evidence type="ECO:0000256" key="3">
    <source>
        <dbReference type="RuleBase" id="RU003718"/>
    </source>
</evidence>
<dbReference type="GO" id="GO:0080043">
    <property type="term" value="F:quercetin 3-O-glucosyltransferase activity"/>
    <property type="evidence" value="ECO:0007669"/>
    <property type="project" value="TreeGrafter"/>
</dbReference>
<dbReference type="InterPro" id="IPR035595">
    <property type="entry name" value="UDP_glycos_trans_CS"/>
</dbReference>
<evidence type="ECO:0000256" key="2">
    <source>
        <dbReference type="ARBA" id="ARBA00022679"/>
    </source>
</evidence>
<dbReference type="InterPro" id="IPR002213">
    <property type="entry name" value="UDP_glucos_trans"/>
</dbReference>
<reference evidence="7" key="1">
    <citation type="submission" date="2018-03" db="EMBL/GenBank/DDBJ databases">
        <title>Identification of two glycosyltransferase involved accumulation of rutin in Fagopyrum tataricum.</title>
        <authorList>
            <person name="Yin Q."/>
        </authorList>
    </citation>
    <scope>NUCLEOTIDE SEQUENCE</scope>
</reference>
<dbReference type="Pfam" id="PF00201">
    <property type="entry name" value="UDPGT"/>
    <property type="match status" value="1"/>
</dbReference>
<evidence type="ECO:0000256" key="1">
    <source>
        <dbReference type="ARBA" id="ARBA00009995"/>
    </source>
</evidence>
<keyword evidence="2 3" id="KW-0808">Transferase</keyword>
<dbReference type="SUPFAM" id="SSF53756">
    <property type="entry name" value="UDP-Glycosyltransferase/glycogen phosphorylase"/>
    <property type="match status" value="1"/>
</dbReference>
<dbReference type="InterPro" id="IPR058980">
    <property type="entry name" value="Glyco_transf_N"/>
</dbReference>
<feature type="region of interest" description="Disordered" evidence="5">
    <location>
        <begin position="37"/>
        <end position="67"/>
    </location>
</feature>
<dbReference type="PANTHER" id="PTHR11926:SF727">
    <property type="entry name" value="UDP-GLYCOSYLTRANSFERASE 74B1"/>
    <property type="match status" value="1"/>
</dbReference>
<evidence type="ECO:0000256" key="5">
    <source>
        <dbReference type="SAM" id="MobiDB-lite"/>
    </source>
</evidence>
<dbReference type="AlphaFoldDB" id="A0A6B7EVS2"/>
<comment type="similarity">
    <text evidence="1 3">Belongs to the UDP-glycosyltransferase family.</text>
</comment>
<dbReference type="CDD" id="cd03784">
    <property type="entry name" value="GT1_Gtf-like"/>
    <property type="match status" value="1"/>
</dbReference>
<dbReference type="PANTHER" id="PTHR11926">
    <property type="entry name" value="GLUCOSYL/GLUCURONOSYL TRANSFERASES"/>
    <property type="match status" value="1"/>
</dbReference>
<dbReference type="PROSITE" id="PS00375">
    <property type="entry name" value="UDPGT"/>
    <property type="match status" value="1"/>
</dbReference>
<accession>A0A6B7EVS2</accession>
<evidence type="ECO:0000256" key="4">
    <source>
        <dbReference type="RuleBase" id="RU362057"/>
    </source>
</evidence>